<organism evidence="1 2">
    <name type="scientific">Aliivibrio wodanis</name>
    <dbReference type="NCBI Taxonomy" id="80852"/>
    <lineage>
        <taxon>Bacteria</taxon>
        <taxon>Pseudomonadati</taxon>
        <taxon>Pseudomonadota</taxon>
        <taxon>Gammaproteobacteria</taxon>
        <taxon>Vibrionales</taxon>
        <taxon>Vibrionaceae</taxon>
        <taxon>Aliivibrio</taxon>
    </lineage>
</organism>
<dbReference type="SUPFAM" id="SSF53850">
    <property type="entry name" value="Periplasmic binding protein-like II"/>
    <property type="match status" value="1"/>
</dbReference>
<keyword evidence="2" id="KW-1185">Reference proteome</keyword>
<dbReference type="Proteomes" id="UP000032427">
    <property type="component" value="Chromosome 1"/>
</dbReference>
<dbReference type="OrthoDB" id="5343002at2"/>
<dbReference type="AlphaFoldDB" id="A0A090KJF0"/>
<evidence type="ECO:0000313" key="1">
    <source>
        <dbReference type="EMBL" id="CED71669.1"/>
    </source>
</evidence>
<name>A0A090KJF0_9GAMM</name>
<dbReference type="GeneID" id="28541154"/>
<dbReference type="STRING" id="80852.AWOD_I_1597"/>
<sequence>MKRVILLIGCLLFNVAVLAQDTLIVGVVPQFESHRIRDIWQPVIDELSSRTGLRLELRQAINIPSFEKELADEVYDIVYLNPYHLLMANQDNGYLPIVKDSTRLLSGILVVSKTSGITSIEQLNQQEIAFPAPNALGASLMIRAELSRKNIEFTPVYVHSHSSVYLNTALGVSKAGGGVLHSLKQQKDSIQSKLTILYQTSKVAPHPVAIHPRILGLQPEIYTAFEAMFKSEEGKEMLNKIPMRGVEAATLSDYDNLKTLNLERFVEK</sequence>
<proteinExistence type="predicted"/>
<accession>A0A090KJF0</accession>
<reference evidence="2" key="1">
    <citation type="submission" date="2014-09" db="EMBL/GenBank/DDBJ databases">
        <authorList>
            <person name="Hjerde E."/>
        </authorList>
    </citation>
    <scope>NUCLEOTIDE SEQUENCE [LARGE SCALE GENOMIC DNA]</scope>
    <source>
        <strain evidence="2">06/09/139</strain>
    </source>
</reference>
<dbReference type="PATRIC" id="fig|80852.17.peg.1645"/>
<dbReference type="KEGG" id="awd:AWOD_I_1597"/>
<evidence type="ECO:0000313" key="2">
    <source>
        <dbReference type="Proteomes" id="UP000032427"/>
    </source>
</evidence>
<protein>
    <submittedName>
        <fullName evidence="1">Membrane protein</fullName>
    </submittedName>
</protein>
<dbReference type="Gene3D" id="3.40.190.10">
    <property type="entry name" value="Periplasmic binding protein-like II"/>
    <property type="match status" value="2"/>
</dbReference>
<gene>
    <name evidence="1" type="ORF">AWOD_I_1597</name>
</gene>
<dbReference type="HOGENOM" id="CLU_051472_7_0_6"/>
<dbReference type="EMBL" id="LN554846">
    <property type="protein sequence ID" value="CED71669.1"/>
    <property type="molecule type" value="Genomic_DNA"/>
</dbReference>
<dbReference type="Pfam" id="PF12974">
    <property type="entry name" value="Phosphonate-bd"/>
    <property type="match status" value="1"/>
</dbReference>